<dbReference type="Ensembl" id="ENSOABT00000081229.1">
    <property type="protein sequence ID" value="ENSOABP00000069087.1"/>
    <property type="gene ID" value="ENSOABG00000032378.1"/>
</dbReference>
<organism evidence="1 2">
    <name type="scientific">Oreochromis aureus</name>
    <name type="common">Israeli tilapia</name>
    <name type="synonym">Chromis aureus</name>
    <dbReference type="NCBI Taxonomy" id="47969"/>
    <lineage>
        <taxon>Eukaryota</taxon>
        <taxon>Metazoa</taxon>
        <taxon>Chordata</taxon>
        <taxon>Craniata</taxon>
        <taxon>Vertebrata</taxon>
        <taxon>Euteleostomi</taxon>
        <taxon>Actinopterygii</taxon>
        <taxon>Neopterygii</taxon>
        <taxon>Teleostei</taxon>
        <taxon>Neoteleostei</taxon>
        <taxon>Acanthomorphata</taxon>
        <taxon>Ovalentaria</taxon>
        <taxon>Cichlomorphae</taxon>
        <taxon>Cichliformes</taxon>
        <taxon>Cichlidae</taxon>
        <taxon>African cichlids</taxon>
        <taxon>Pseudocrenilabrinae</taxon>
        <taxon>Oreochromini</taxon>
        <taxon>Oreochromis</taxon>
    </lineage>
</organism>
<dbReference type="AlphaFoldDB" id="A0AAZ1XNC7"/>
<name>A0AAZ1XNC7_OREAU</name>
<keyword evidence="2" id="KW-1185">Reference proteome</keyword>
<reference evidence="1" key="3">
    <citation type="submission" date="2025-09" db="UniProtKB">
        <authorList>
            <consortium name="Ensembl"/>
        </authorList>
    </citation>
    <scope>IDENTIFICATION</scope>
</reference>
<dbReference type="InterPro" id="IPR036397">
    <property type="entry name" value="RNaseH_sf"/>
</dbReference>
<dbReference type="Proteomes" id="UP000472276">
    <property type="component" value="Unassembled WGS sequence"/>
</dbReference>
<accession>A0AAZ1XNC7</accession>
<protein>
    <submittedName>
        <fullName evidence="1">Uncharacterized protein</fullName>
    </submittedName>
</protein>
<sequence length="44" mass="5236">MNSHNNSRTMSHTDRVVQDFLDQEYIHALYWQAFSPDMSPTKHV</sequence>
<evidence type="ECO:0000313" key="1">
    <source>
        <dbReference type="Ensembl" id="ENSOABP00000069087.1"/>
    </source>
</evidence>
<reference evidence="2" key="1">
    <citation type="submission" date="2020-03" db="EMBL/GenBank/DDBJ databases">
        <title>Evolution of repeat sequences and sex chromosomes of tilapia species revealed by chromosome-level genomes.</title>
        <authorList>
            <person name="Xu L."/>
            <person name="Tao W."/>
            <person name="Wang D."/>
            <person name="Zhou Q."/>
        </authorList>
    </citation>
    <scope>NUCLEOTIDE SEQUENCE [LARGE SCALE GENOMIC DNA]</scope>
    <source>
        <strain evidence="2">Israel</strain>
    </source>
</reference>
<reference evidence="1" key="2">
    <citation type="submission" date="2025-08" db="UniProtKB">
        <authorList>
            <consortium name="Ensembl"/>
        </authorList>
    </citation>
    <scope>IDENTIFICATION</scope>
</reference>
<proteinExistence type="predicted"/>
<dbReference type="GO" id="GO:0003676">
    <property type="term" value="F:nucleic acid binding"/>
    <property type="evidence" value="ECO:0007669"/>
    <property type="project" value="InterPro"/>
</dbReference>
<evidence type="ECO:0000313" key="2">
    <source>
        <dbReference type="Proteomes" id="UP000472276"/>
    </source>
</evidence>
<dbReference type="Gene3D" id="3.30.420.10">
    <property type="entry name" value="Ribonuclease H-like superfamily/Ribonuclease H"/>
    <property type="match status" value="1"/>
</dbReference>